<proteinExistence type="predicted"/>
<accession>A0A5A7RBQ2</accession>
<organism evidence="1 2">
    <name type="scientific">Striga asiatica</name>
    <name type="common">Asiatic witchweed</name>
    <name type="synonym">Buchnera asiatica</name>
    <dbReference type="NCBI Taxonomy" id="4170"/>
    <lineage>
        <taxon>Eukaryota</taxon>
        <taxon>Viridiplantae</taxon>
        <taxon>Streptophyta</taxon>
        <taxon>Embryophyta</taxon>
        <taxon>Tracheophyta</taxon>
        <taxon>Spermatophyta</taxon>
        <taxon>Magnoliopsida</taxon>
        <taxon>eudicotyledons</taxon>
        <taxon>Gunneridae</taxon>
        <taxon>Pentapetalae</taxon>
        <taxon>asterids</taxon>
        <taxon>lamiids</taxon>
        <taxon>Lamiales</taxon>
        <taxon>Orobanchaceae</taxon>
        <taxon>Buchnereae</taxon>
        <taxon>Striga</taxon>
    </lineage>
</organism>
<comment type="caution">
    <text evidence="1">The sequence shown here is derived from an EMBL/GenBank/DDBJ whole genome shotgun (WGS) entry which is preliminary data.</text>
</comment>
<dbReference type="EMBL" id="BKCP01011514">
    <property type="protein sequence ID" value="GER54706.1"/>
    <property type="molecule type" value="Genomic_DNA"/>
</dbReference>
<gene>
    <name evidence="1" type="ORF">STAS_32324</name>
</gene>
<evidence type="ECO:0000313" key="1">
    <source>
        <dbReference type="EMBL" id="GER54706.1"/>
    </source>
</evidence>
<evidence type="ECO:0000313" key="2">
    <source>
        <dbReference type="Proteomes" id="UP000325081"/>
    </source>
</evidence>
<name>A0A5A7RBQ2_STRAF</name>
<keyword evidence="2" id="KW-1185">Reference proteome</keyword>
<protein>
    <submittedName>
        <fullName evidence="1">Growth-regulating factor 3</fullName>
    </submittedName>
</protein>
<sequence>MSRCGQISSHCFATLFLCNFEERLRTDSSSHQMQWQASARIAGRRLKERFNLRCREEAGHDSFEDAADLKSHRRSSWRKRCTDLDFGNLAGNWGSNFCKLDNFQGFVRKLRNLIYIDILAHKTADVRFQTPVRRGSGGIRGDGEMNGGVPELTTSGSRAAYGGRAVADVDPSRCRRDYGRRRDERRRTGVHHFRQRAGYGGRRSGAVPAGFWATAPSWWSVCQTCRRTCA</sequence>
<reference evidence="2" key="1">
    <citation type="journal article" date="2019" name="Curr. Biol.">
        <title>Genome Sequence of Striga asiatica Provides Insight into the Evolution of Plant Parasitism.</title>
        <authorList>
            <person name="Yoshida S."/>
            <person name="Kim S."/>
            <person name="Wafula E.K."/>
            <person name="Tanskanen J."/>
            <person name="Kim Y.M."/>
            <person name="Honaas L."/>
            <person name="Yang Z."/>
            <person name="Spallek T."/>
            <person name="Conn C.E."/>
            <person name="Ichihashi Y."/>
            <person name="Cheong K."/>
            <person name="Cui S."/>
            <person name="Der J.P."/>
            <person name="Gundlach H."/>
            <person name="Jiao Y."/>
            <person name="Hori C."/>
            <person name="Ishida J.K."/>
            <person name="Kasahara H."/>
            <person name="Kiba T."/>
            <person name="Kim M.S."/>
            <person name="Koo N."/>
            <person name="Laohavisit A."/>
            <person name="Lee Y.H."/>
            <person name="Lumba S."/>
            <person name="McCourt P."/>
            <person name="Mortimer J.C."/>
            <person name="Mutuku J.M."/>
            <person name="Nomura T."/>
            <person name="Sasaki-Sekimoto Y."/>
            <person name="Seto Y."/>
            <person name="Wang Y."/>
            <person name="Wakatake T."/>
            <person name="Sakakibara H."/>
            <person name="Demura T."/>
            <person name="Yamaguchi S."/>
            <person name="Yoneyama K."/>
            <person name="Manabe R.I."/>
            <person name="Nelson D.C."/>
            <person name="Schulman A.H."/>
            <person name="Timko M.P."/>
            <person name="dePamphilis C.W."/>
            <person name="Choi D."/>
            <person name="Shirasu K."/>
        </authorList>
    </citation>
    <scope>NUCLEOTIDE SEQUENCE [LARGE SCALE GENOMIC DNA]</scope>
    <source>
        <strain evidence="2">cv. UVA1</strain>
    </source>
</reference>
<dbReference type="AlphaFoldDB" id="A0A5A7RBQ2"/>
<dbReference type="Proteomes" id="UP000325081">
    <property type="component" value="Unassembled WGS sequence"/>
</dbReference>